<sequence>MGLVGRAALQSVGGWTEADSTTLLIGTVAFVVVLAVVLTVVREVPRRRRARAERAWAAERGWQLRGDQALARRMLGVFGLGGRCTVSHLLAGSYAGRPAATFEYVEAGVSASVQVHVVAVALPVPLPGLRLSPQALTDDLAGALGGQDIAFESADFNAAWRVRAGDAKYAHDVVHPRLMERLLAGDAQGLSIWVTGTDVLCWVPGKVDLADVDRRLAVLTAFVDAIPRFVWLDHGYDPGPDTAADVPVPERALPARTPDRAVVSSLARATDRDWGQLIGTGLGVVVMTALAVVLAVMGLSQPAVWCAVVAAVLAAGAVGRLLIARNLRQQARARGL</sequence>
<reference evidence="2 3" key="1">
    <citation type="submission" date="2019-07" db="EMBL/GenBank/DDBJ databases">
        <title>Whole genome shotgun sequence of Actinotalea fermentans NBRC 105374.</title>
        <authorList>
            <person name="Hosoyama A."/>
            <person name="Uohara A."/>
            <person name="Ohji S."/>
            <person name="Ichikawa N."/>
        </authorList>
    </citation>
    <scope>NUCLEOTIDE SEQUENCE [LARGE SCALE GENOMIC DNA]</scope>
    <source>
        <strain evidence="2 3">NBRC 105374</strain>
    </source>
</reference>
<evidence type="ECO:0000313" key="3">
    <source>
        <dbReference type="Proteomes" id="UP000321484"/>
    </source>
</evidence>
<feature type="transmembrane region" description="Helical" evidence="1">
    <location>
        <begin position="20"/>
        <end position="41"/>
    </location>
</feature>
<protein>
    <submittedName>
        <fullName evidence="2">Uncharacterized protein</fullName>
    </submittedName>
</protein>
<gene>
    <name evidence="2" type="ORF">AFE02nite_21120</name>
</gene>
<dbReference type="AlphaFoldDB" id="A0A511YYV7"/>
<dbReference type="EMBL" id="BJYK01000006">
    <property type="protein sequence ID" value="GEN80378.1"/>
    <property type="molecule type" value="Genomic_DNA"/>
</dbReference>
<feature type="transmembrane region" description="Helical" evidence="1">
    <location>
        <begin position="277"/>
        <end position="296"/>
    </location>
</feature>
<proteinExistence type="predicted"/>
<keyword evidence="1" id="KW-0472">Membrane</keyword>
<keyword evidence="1" id="KW-1133">Transmembrane helix</keyword>
<keyword evidence="1" id="KW-0812">Transmembrane</keyword>
<keyword evidence="3" id="KW-1185">Reference proteome</keyword>
<comment type="caution">
    <text evidence="2">The sequence shown here is derived from an EMBL/GenBank/DDBJ whole genome shotgun (WGS) entry which is preliminary data.</text>
</comment>
<evidence type="ECO:0000256" key="1">
    <source>
        <dbReference type="SAM" id="Phobius"/>
    </source>
</evidence>
<dbReference type="Proteomes" id="UP000321484">
    <property type="component" value="Unassembled WGS sequence"/>
</dbReference>
<evidence type="ECO:0000313" key="2">
    <source>
        <dbReference type="EMBL" id="GEN80378.1"/>
    </source>
</evidence>
<organism evidence="2 3">
    <name type="scientific">Actinotalea fermentans</name>
    <dbReference type="NCBI Taxonomy" id="43671"/>
    <lineage>
        <taxon>Bacteria</taxon>
        <taxon>Bacillati</taxon>
        <taxon>Actinomycetota</taxon>
        <taxon>Actinomycetes</taxon>
        <taxon>Micrococcales</taxon>
        <taxon>Cellulomonadaceae</taxon>
        <taxon>Actinotalea</taxon>
    </lineage>
</organism>
<name>A0A511YYV7_9CELL</name>
<accession>A0A511YYV7</accession>
<feature type="transmembrane region" description="Helical" evidence="1">
    <location>
        <begin position="302"/>
        <end position="323"/>
    </location>
</feature>